<proteinExistence type="predicted"/>
<dbReference type="PROSITE" id="PS51257">
    <property type="entry name" value="PROKAR_LIPOPROTEIN"/>
    <property type="match status" value="1"/>
</dbReference>
<reference evidence="1 2" key="1">
    <citation type="submission" date="2019-07" db="EMBL/GenBank/DDBJ databases">
        <title>Whole genome shotgun sequence of Meiothermus hypogaeus NBRC 106114.</title>
        <authorList>
            <person name="Hosoyama A."/>
            <person name="Uohara A."/>
            <person name="Ohji S."/>
            <person name="Ichikawa N."/>
        </authorList>
    </citation>
    <scope>NUCLEOTIDE SEQUENCE [LARGE SCALE GENOMIC DNA]</scope>
    <source>
        <strain evidence="1 2">NBRC 106114</strain>
    </source>
</reference>
<dbReference type="EMBL" id="BJXL01000007">
    <property type="protein sequence ID" value="GEM82273.1"/>
    <property type="molecule type" value="Genomic_DNA"/>
</dbReference>
<evidence type="ECO:0000313" key="1">
    <source>
        <dbReference type="EMBL" id="GEM82273.1"/>
    </source>
</evidence>
<comment type="caution">
    <text evidence="1">The sequence shown here is derived from an EMBL/GenBank/DDBJ whole genome shotgun (WGS) entry which is preliminary data.</text>
</comment>
<gene>
    <name evidence="1" type="ORF">MHY01S_04390</name>
</gene>
<evidence type="ECO:0008006" key="3">
    <source>
        <dbReference type="Google" id="ProtNLM"/>
    </source>
</evidence>
<organism evidence="1 2">
    <name type="scientific">Meiothermus hypogaeus NBRC 106114</name>
    <dbReference type="NCBI Taxonomy" id="1227553"/>
    <lineage>
        <taxon>Bacteria</taxon>
        <taxon>Thermotogati</taxon>
        <taxon>Deinococcota</taxon>
        <taxon>Deinococci</taxon>
        <taxon>Thermales</taxon>
        <taxon>Thermaceae</taxon>
        <taxon>Meiothermus</taxon>
    </lineage>
</organism>
<name>A0A511QY06_9DEIN</name>
<accession>A0A511QY06</accession>
<evidence type="ECO:0000313" key="2">
    <source>
        <dbReference type="Proteomes" id="UP000321197"/>
    </source>
</evidence>
<sequence length="158" mass="16366">MSMRTIVIIAGLLGVGLLGACSQIVGGFSAFNLTAPKEPCTLSGSVRELNLSFNYTGTLKGVNLLFTPNGKSSVAVNIADLSAPPTGLRVNTLTAGEARLFINLATLEPSGASAQAIPQPNPRQVYPMDIELQAIGSNGERPGVLKLPNVDVANCYAP</sequence>
<dbReference type="Proteomes" id="UP000321197">
    <property type="component" value="Unassembled WGS sequence"/>
</dbReference>
<protein>
    <recommendedName>
        <fullName evidence="3">Lipoprotein</fullName>
    </recommendedName>
</protein>
<dbReference type="AlphaFoldDB" id="A0A511QY06"/>